<dbReference type="PRINTS" id="PR00153">
    <property type="entry name" value="CSAPPISMRASE"/>
</dbReference>
<dbReference type="Proteomes" id="UP000094285">
    <property type="component" value="Unassembled WGS sequence"/>
</dbReference>
<reference evidence="8" key="1">
    <citation type="submission" date="2016-05" db="EMBL/GenBank/DDBJ databases">
        <title>Comparative genomics of biotechnologically important yeasts.</title>
        <authorList>
            <consortium name="DOE Joint Genome Institute"/>
            <person name="Riley R."/>
            <person name="Haridas S."/>
            <person name="Wolfe K.H."/>
            <person name="Lopes M.R."/>
            <person name="Hittinger C.T."/>
            <person name="Goker M."/>
            <person name="Salamov A."/>
            <person name="Wisecaver J."/>
            <person name="Long T.M."/>
            <person name="Aerts A.L."/>
            <person name="Barry K."/>
            <person name="Choi C."/>
            <person name="Clum A."/>
            <person name="Coughlan A.Y."/>
            <person name="Deshpande S."/>
            <person name="Douglass A.P."/>
            <person name="Hanson S.J."/>
            <person name="Klenk H.-P."/>
            <person name="Labutti K."/>
            <person name="Lapidus A."/>
            <person name="Lindquist E."/>
            <person name="Lipzen A."/>
            <person name="Meier-Kolthoff J.P."/>
            <person name="Ohm R.A."/>
            <person name="Otillar R.P."/>
            <person name="Pangilinan J."/>
            <person name="Peng Y."/>
            <person name="Rokas A."/>
            <person name="Rosa C.A."/>
            <person name="Scheuner C."/>
            <person name="Sibirny A.A."/>
            <person name="Slot J.C."/>
            <person name="Stielow J.B."/>
            <person name="Sun H."/>
            <person name="Kurtzman C.P."/>
            <person name="Blackwell M."/>
            <person name="Grigoriev I.V."/>
            <person name="Jeffries T.W."/>
        </authorList>
    </citation>
    <scope>NUCLEOTIDE SEQUENCE [LARGE SCALE GENOMIC DNA]</scope>
    <source>
        <strain evidence="8">NRRL Y-17324</strain>
    </source>
</reference>
<gene>
    <name evidence="7" type="ORF">CANTADRAFT_24433</name>
</gene>
<name>A0A1E4SQ08_9ASCO</name>
<keyword evidence="5" id="KW-1133">Transmembrane helix</keyword>
<dbReference type="STRING" id="984487.A0A1E4SQ08"/>
<dbReference type="InterPro" id="IPR029000">
    <property type="entry name" value="Cyclophilin-like_dom_sf"/>
</dbReference>
<dbReference type="PANTHER" id="PTHR11071">
    <property type="entry name" value="PEPTIDYL-PROLYL CIS-TRANS ISOMERASE"/>
    <property type="match status" value="1"/>
</dbReference>
<comment type="catalytic activity">
    <reaction evidence="1 4">
        <text>[protein]-peptidylproline (omega=180) = [protein]-peptidylproline (omega=0)</text>
        <dbReference type="Rhea" id="RHEA:16237"/>
        <dbReference type="Rhea" id="RHEA-COMP:10747"/>
        <dbReference type="Rhea" id="RHEA-COMP:10748"/>
        <dbReference type="ChEBI" id="CHEBI:83833"/>
        <dbReference type="ChEBI" id="CHEBI:83834"/>
        <dbReference type="EC" id="5.2.1.8"/>
    </reaction>
</comment>
<dbReference type="Pfam" id="PF00160">
    <property type="entry name" value="Pro_isomerase"/>
    <property type="match status" value="1"/>
</dbReference>
<evidence type="ECO:0000256" key="2">
    <source>
        <dbReference type="ARBA" id="ARBA00023110"/>
    </source>
</evidence>
<keyword evidence="5" id="KW-0472">Membrane</keyword>
<dbReference type="InterPro" id="IPR002130">
    <property type="entry name" value="Cyclophilin-type_PPIase_dom"/>
</dbReference>
<dbReference type="EC" id="5.2.1.8" evidence="4"/>
<comment type="function">
    <text evidence="4">PPIases accelerate the folding of proteins. It catalyzes the cis-trans isomerization of proline imidic peptide bonds in oligopeptides.</text>
</comment>
<dbReference type="GO" id="GO:0003755">
    <property type="term" value="F:peptidyl-prolyl cis-trans isomerase activity"/>
    <property type="evidence" value="ECO:0007669"/>
    <property type="project" value="UniProtKB-UniRule"/>
</dbReference>
<evidence type="ECO:0000256" key="4">
    <source>
        <dbReference type="RuleBase" id="RU363019"/>
    </source>
</evidence>
<dbReference type="FunFam" id="2.40.100.10:FF:000025">
    <property type="entry name" value="Peptidyl-prolyl cis-trans isomerase CYP19-2"/>
    <property type="match status" value="1"/>
</dbReference>
<evidence type="ECO:0000256" key="3">
    <source>
        <dbReference type="ARBA" id="ARBA00023235"/>
    </source>
</evidence>
<dbReference type="GO" id="GO:0006457">
    <property type="term" value="P:protein folding"/>
    <property type="evidence" value="ECO:0007669"/>
    <property type="project" value="TreeGrafter"/>
</dbReference>
<proteinExistence type="inferred from homology"/>
<organism evidence="7 8">
    <name type="scientific">Suhomyces tanzawaensis NRRL Y-17324</name>
    <dbReference type="NCBI Taxonomy" id="984487"/>
    <lineage>
        <taxon>Eukaryota</taxon>
        <taxon>Fungi</taxon>
        <taxon>Dikarya</taxon>
        <taxon>Ascomycota</taxon>
        <taxon>Saccharomycotina</taxon>
        <taxon>Pichiomycetes</taxon>
        <taxon>Debaryomycetaceae</taxon>
        <taxon>Suhomyces</taxon>
    </lineage>
</organism>
<evidence type="ECO:0000256" key="5">
    <source>
        <dbReference type="SAM" id="Phobius"/>
    </source>
</evidence>
<keyword evidence="2 4" id="KW-0697">Rotamase</keyword>
<dbReference type="GO" id="GO:0005783">
    <property type="term" value="C:endoplasmic reticulum"/>
    <property type="evidence" value="ECO:0007669"/>
    <property type="project" value="TreeGrafter"/>
</dbReference>
<keyword evidence="3 4" id="KW-0413">Isomerase</keyword>
<keyword evidence="8" id="KW-1185">Reference proteome</keyword>
<dbReference type="GeneID" id="30981251"/>
<dbReference type="PROSITE" id="PS50072">
    <property type="entry name" value="CSA_PPIASE_2"/>
    <property type="match status" value="1"/>
</dbReference>
<dbReference type="EMBL" id="KV453909">
    <property type="protein sequence ID" value="ODV81517.1"/>
    <property type="molecule type" value="Genomic_DNA"/>
</dbReference>
<dbReference type="AlphaFoldDB" id="A0A1E4SQ08"/>
<feature type="domain" description="PPIase cyclophilin-type" evidence="6">
    <location>
        <begin position="54"/>
        <end position="207"/>
    </location>
</feature>
<evidence type="ECO:0000313" key="8">
    <source>
        <dbReference type="Proteomes" id="UP000094285"/>
    </source>
</evidence>
<dbReference type="PANTHER" id="PTHR11071:SF561">
    <property type="entry name" value="PEPTIDYL-PROLYL CIS-TRANS ISOMERASE D-RELATED"/>
    <property type="match status" value="1"/>
</dbReference>
<dbReference type="SUPFAM" id="SSF50891">
    <property type="entry name" value="Cyclophilin-like"/>
    <property type="match status" value="1"/>
</dbReference>
<dbReference type="GO" id="GO:0000324">
    <property type="term" value="C:fungal-type vacuole"/>
    <property type="evidence" value="ECO:0007669"/>
    <property type="project" value="TreeGrafter"/>
</dbReference>
<sequence length="272" mass="30298">MALAVVPVLAASTSKQEMQQLQPPLSTQEIQYLQKDPLITHKVTFTVAQRTENGDQELGDLTMGMFGTVVPKTVENFVQLANMTFGYGYKNSILHRIISGFMIQGGDFERGVGTGGHSIYPSGKFIDENFELSHNKMGRISMANSGPNTNGAQFFITNIEDNTRLDGVHVVFGQLIGGFDALHKISSVKTGAMDRPVEEVYIKDVSVVTLSKGGKDLLRFDLVPVNIEVDDAGSNFYMYFFGLLLLAGCFFFYNHWYHKKQYITDIKDSAYF</sequence>
<evidence type="ECO:0000256" key="1">
    <source>
        <dbReference type="ARBA" id="ARBA00000971"/>
    </source>
</evidence>
<dbReference type="GO" id="GO:0016018">
    <property type="term" value="F:cyclosporin A binding"/>
    <property type="evidence" value="ECO:0007669"/>
    <property type="project" value="TreeGrafter"/>
</dbReference>
<accession>A0A1E4SQ08</accession>
<evidence type="ECO:0000259" key="6">
    <source>
        <dbReference type="PROSITE" id="PS50072"/>
    </source>
</evidence>
<dbReference type="OrthoDB" id="271386at2759"/>
<feature type="transmembrane region" description="Helical" evidence="5">
    <location>
        <begin position="236"/>
        <end position="253"/>
    </location>
</feature>
<dbReference type="Gene3D" id="2.40.100.10">
    <property type="entry name" value="Cyclophilin-like"/>
    <property type="match status" value="1"/>
</dbReference>
<dbReference type="RefSeq" id="XP_020066639.1">
    <property type="nucleotide sequence ID" value="XM_020207114.1"/>
</dbReference>
<comment type="similarity">
    <text evidence="4">Belongs to the cyclophilin-type PPIase family.</text>
</comment>
<protein>
    <recommendedName>
        <fullName evidence="4">Peptidyl-prolyl cis-trans isomerase</fullName>
        <shortName evidence="4">PPIase</shortName>
        <ecNumber evidence="4">5.2.1.8</ecNumber>
    </recommendedName>
</protein>
<evidence type="ECO:0000313" key="7">
    <source>
        <dbReference type="EMBL" id="ODV81517.1"/>
    </source>
</evidence>
<keyword evidence="5" id="KW-0812">Transmembrane</keyword>